<gene>
    <name evidence="7" type="primary">eryA</name>
    <name evidence="7" type="ORF">SPIL2461_LOCUS9323</name>
</gene>
<evidence type="ECO:0000256" key="3">
    <source>
        <dbReference type="ARBA" id="ARBA00022679"/>
    </source>
</evidence>
<name>A0A812PY03_SYMPI</name>
<dbReference type="PROSITE" id="PS52004">
    <property type="entry name" value="KS3_2"/>
    <property type="match status" value="1"/>
</dbReference>
<keyword evidence="1" id="KW-0596">Phosphopantetheine</keyword>
<keyword evidence="8" id="KW-1185">Reference proteome</keyword>
<dbReference type="InterPro" id="IPR016039">
    <property type="entry name" value="Thiolase-like"/>
</dbReference>
<proteinExistence type="predicted"/>
<evidence type="ECO:0000259" key="6">
    <source>
        <dbReference type="PROSITE" id="PS52004"/>
    </source>
</evidence>
<dbReference type="InterPro" id="IPR014043">
    <property type="entry name" value="Acyl_transferase_dom"/>
</dbReference>
<dbReference type="InterPro" id="IPR018201">
    <property type="entry name" value="Ketoacyl_synth_AS"/>
</dbReference>
<dbReference type="PANTHER" id="PTHR43775">
    <property type="entry name" value="FATTY ACID SYNTHASE"/>
    <property type="match status" value="1"/>
</dbReference>
<dbReference type="SMART" id="SM00827">
    <property type="entry name" value="PKS_AT"/>
    <property type="match status" value="1"/>
</dbReference>
<accession>A0A812PY03</accession>
<dbReference type="InterPro" id="IPR006162">
    <property type="entry name" value="Ppantetheine_attach_site"/>
</dbReference>
<dbReference type="InterPro" id="IPR016035">
    <property type="entry name" value="Acyl_Trfase/lysoPLipase"/>
</dbReference>
<dbReference type="Pfam" id="PF02801">
    <property type="entry name" value="Ketoacyl-synt_C"/>
    <property type="match status" value="1"/>
</dbReference>
<dbReference type="InterPro" id="IPR009081">
    <property type="entry name" value="PP-bd_ACP"/>
</dbReference>
<dbReference type="GO" id="GO:0004312">
    <property type="term" value="F:fatty acid synthase activity"/>
    <property type="evidence" value="ECO:0007669"/>
    <property type="project" value="TreeGrafter"/>
</dbReference>
<dbReference type="InterPro" id="IPR001227">
    <property type="entry name" value="Ac_transferase_dom_sf"/>
</dbReference>
<comment type="caution">
    <text evidence="7">The sequence shown here is derived from an EMBL/GenBank/DDBJ whole genome shotgun (WGS) entry which is preliminary data.</text>
</comment>
<dbReference type="GO" id="GO:0004315">
    <property type="term" value="F:3-oxoacyl-[acyl-carrier-protein] synthase activity"/>
    <property type="evidence" value="ECO:0007669"/>
    <property type="project" value="InterPro"/>
</dbReference>
<feature type="non-terminal residue" evidence="7">
    <location>
        <position position="1"/>
    </location>
</feature>
<dbReference type="InterPro" id="IPR020841">
    <property type="entry name" value="PKS_Beta-ketoAc_synthase_dom"/>
</dbReference>
<dbReference type="CDD" id="cd00833">
    <property type="entry name" value="PKS"/>
    <property type="match status" value="1"/>
</dbReference>
<dbReference type="Gene3D" id="3.40.47.10">
    <property type="match status" value="1"/>
</dbReference>
<dbReference type="GO" id="GO:0005886">
    <property type="term" value="C:plasma membrane"/>
    <property type="evidence" value="ECO:0007669"/>
    <property type="project" value="TreeGrafter"/>
</dbReference>
<organism evidence="7 8">
    <name type="scientific">Symbiodinium pilosum</name>
    <name type="common">Dinoflagellate</name>
    <dbReference type="NCBI Taxonomy" id="2952"/>
    <lineage>
        <taxon>Eukaryota</taxon>
        <taxon>Sar</taxon>
        <taxon>Alveolata</taxon>
        <taxon>Dinophyceae</taxon>
        <taxon>Suessiales</taxon>
        <taxon>Symbiodiniaceae</taxon>
        <taxon>Symbiodinium</taxon>
    </lineage>
</organism>
<evidence type="ECO:0000259" key="5">
    <source>
        <dbReference type="PROSITE" id="PS50075"/>
    </source>
</evidence>
<dbReference type="InterPro" id="IPR036736">
    <property type="entry name" value="ACP-like_sf"/>
</dbReference>
<feature type="domain" description="Carrier" evidence="5">
    <location>
        <begin position="817"/>
        <end position="894"/>
    </location>
</feature>
<evidence type="ECO:0000256" key="2">
    <source>
        <dbReference type="ARBA" id="ARBA00022553"/>
    </source>
</evidence>
<dbReference type="SUPFAM" id="SSF47336">
    <property type="entry name" value="ACP-like"/>
    <property type="match status" value="1"/>
</dbReference>
<evidence type="ECO:0000256" key="4">
    <source>
        <dbReference type="SAM" id="MobiDB-lite"/>
    </source>
</evidence>
<dbReference type="SUPFAM" id="SSF52151">
    <property type="entry name" value="FabD/lysophospholipase-like"/>
    <property type="match status" value="1"/>
</dbReference>
<dbReference type="Gene3D" id="3.40.366.10">
    <property type="entry name" value="Malonyl-Coenzyme A Acyl Carrier Protein, domain 2"/>
    <property type="match status" value="2"/>
</dbReference>
<dbReference type="InterPro" id="IPR050091">
    <property type="entry name" value="PKS_NRPS_Biosynth_Enz"/>
</dbReference>
<dbReference type="PROSITE" id="PS00012">
    <property type="entry name" value="PHOSPHOPANTETHEINE"/>
    <property type="match status" value="1"/>
</dbReference>
<dbReference type="EMBL" id="CAJNIZ010016175">
    <property type="protein sequence ID" value="CAE7382160.1"/>
    <property type="molecule type" value="Genomic_DNA"/>
</dbReference>
<keyword evidence="2" id="KW-0597">Phosphoprotein</keyword>
<dbReference type="Pfam" id="PF00109">
    <property type="entry name" value="ketoacyl-synt"/>
    <property type="match status" value="1"/>
</dbReference>
<dbReference type="GO" id="GO:0005737">
    <property type="term" value="C:cytoplasm"/>
    <property type="evidence" value="ECO:0007669"/>
    <property type="project" value="TreeGrafter"/>
</dbReference>
<dbReference type="Gene3D" id="1.10.1200.10">
    <property type="entry name" value="ACP-like"/>
    <property type="match status" value="1"/>
</dbReference>
<keyword evidence="3" id="KW-0808">Transferase</keyword>
<dbReference type="SUPFAM" id="SSF53901">
    <property type="entry name" value="Thiolase-like"/>
    <property type="match status" value="1"/>
</dbReference>
<evidence type="ECO:0000256" key="1">
    <source>
        <dbReference type="ARBA" id="ARBA00022450"/>
    </source>
</evidence>
<evidence type="ECO:0000313" key="7">
    <source>
        <dbReference type="EMBL" id="CAE7382160.1"/>
    </source>
</evidence>
<dbReference type="SMART" id="SM00825">
    <property type="entry name" value="PKS_KS"/>
    <property type="match status" value="1"/>
</dbReference>
<dbReference type="Proteomes" id="UP000649617">
    <property type="component" value="Unassembled WGS sequence"/>
</dbReference>
<dbReference type="PROSITE" id="PS00606">
    <property type="entry name" value="KS3_1"/>
    <property type="match status" value="1"/>
</dbReference>
<dbReference type="PROSITE" id="PS50075">
    <property type="entry name" value="CARRIER"/>
    <property type="match status" value="1"/>
</dbReference>
<reference evidence="7" key="1">
    <citation type="submission" date="2021-02" db="EMBL/GenBank/DDBJ databases">
        <authorList>
            <person name="Dougan E. K."/>
            <person name="Rhodes N."/>
            <person name="Thang M."/>
            <person name="Chan C."/>
        </authorList>
    </citation>
    <scope>NUCLEOTIDE SEQUENCE</scope>
</reference>
<dbReference type="AlphaFoldDB" id="A0A812PY03"/>
<evidence type="ECO:0000313" key="8">
    <source>
        <dbReference type="Proteomes" id="UP000649617"/>
    </source>
</evidence>
<dbReference type="Pfam" id="PF00698">
    <property type="entry name" value="Acyl_transf_1"/>
    <property type="match status" value="1"/>
</dbReference>
<feature type="domain" description="Ketosynthase family 3 (KS3)" evidence="6">
    <location>
        <begin position="346"/>
        <end position="746"/>
    </location>
</feature>
<dbReference type="InterPro" id="IPR014031">
    <property type="entry name" value="Ketoacyl_synth_C"/>
</dbReference>
<dbReference type="Pfam" id="PF00550">
    <property type="entry name" value="PP-binding"/>
    <property type="match status" value="1"/>
</dbReference>
<dbReference type="GO" id="GO:0006633">
    <property type="term" value="P:fatty acid biosynthetic process"/>
    <property type="evidence" value="ECO:0007669"/>
    <property type="project" value="InterPro"/>
</dbReference>
<protein>
    <submittedName>
        <fullName evidence="7">EryA protein</fullName>
    </submittedName>
</protein>
<feature type="compositionally biased region" description="Low complexity" evidence="4">
    <location>
        <begin position="924"/>
        <end position="938"/>
    </location>
</feature>
<dbReference type="OrthoDB" id="435575at2759"/>
<dbReference type="PANTHER" id="PTHR43775:SF37">
    <property type="entry name" value="SI:DKEY-61P9.11"/>
    <property type="match status" value="1"/>
</dbReference>
<sequence>AFLQENLGEHTAPNSPLVTVSLNILHADLWQHWGQQPSLVLGHSVGEIAAAYTAGILTVGQAISIAHGLGVAMQSCTGEMVHTELRRGSLKEFPKLGLHVAAINYVIAKGDSEECDLLSVTLCGTSAKDYLSSDPAAMQLRPCHPWHHPEAPVPSKLPTGAAARIPFISAVSASQLTELTEDHWQRWQRSPVRFAEALCLARDLTESKGSAARVLEMGAHPVLAAAIKATFSDGLRYACSMRRGERAAPFLRQQRAGLGVGFRRQLSQALQGFSFGGRELCHATSFAVQGIASQQLVMLAEALRPFFPGLAAHDLYRFSNIDGLLDWGADEMSETFSPPKTVKVQELHFEILACALRFPGAVDTPGAFWSMLLKDDQDAAFAAAPKEGPKAAFLQHKFDHRTALTAAGAAGVEGAEAAAMDPQHAFALHLAAEMWHDAAEAAEAAKAEPERVGVYIGAWQPVVSDTRASAYAAIGSSLSALAARVANAYNLQGPAVTVNTACSSALVAVHQAMQEARTGQLSFAVAGGVNLFGEDMQLFKNLRRAGMLSASGRCHTFSALADGYVRGEGGALFLLRSAASGHSMASRAQLLGSAVNQNSTQKPMSSVDPLAQERVIRMACASASITTDSLTAVELHGTGTPLGDPVEVSALARLGCAVTMTASKMHVGHLESAAGAVGLVKAVLLCENCCVPSFKIHGGLNPQVLAAMEGSCLKNPGDEAELPAGDFLGVSSFGFAGSNAHVVLAPTPSTRACPKYEAEAWEPAVPLRQYEQSVVETLSTTSPRSLPSQDQAPFSSVVSNGNRLFSVAENEEADAEDVNVSSLSFVGSAVLSIVGGDAEVDVDADLHDLGIDSLGLAELLGLLEDRFGQSCISIDKIIEEPTCRAIVKSLEESSSAAKVEILAAPLVPKREEPVAIAPATPSVAALPPASSPAISVATQDPKQL</sequence>
<dbReference type="InterPro" id="IPR014030">
    <property type="entry name" value="Ketoacyl_synth_N"/>
</dbReference>
<feature type="non-terminal residue" evidence="7">
    <location>
        <position position="944"/>
    </location>
</feature>
<feature type="region of interest" description="Disordered" evidence="4">
    <location>
        <begin position="924"/>
        <end position="944"/>
    </location>
</feature>